<dbReference type="Gene3D" id="1.20.1250.20">
    <property type="entry name" value="MFS general substrate transporter like domains"/>
    <property type="match status" value="2"/>
</dbReference>
<feature type="transmembrane region" description="Helical" evidence="9">
    <location>
        <begin position="371"/>
        <end position="391"/>
    </location>
</feature>
<sequence length="422" mass="44927">MAAGAVRPAPRRYMPDGPVPPSCPRHDQGRCMTDHPTGASEPAILTPETRTALFYSTLFMGSALSAVYAGVWMAGRGLTPDQIGVVNAVPLFLMLVLNWLVGRVADKASDWRGVIVWSAWLAALAPLGFFAVEGFWGILLVWTLAGLPHMASIPVLDAAAMRMTARRGSAFGALRAWGTIGYLVALAGAGWLMERLGQGAYVPLLAGFAALKAVAAMGLPRFRAPGTNPDAPGARHLREVLKPWFLLPLLGWAAVFATHLVINAFQGLLWQAQGIGLGTVGLLIAVGAASETAMFFVYRRLFRGVRARTLMLASAVLSAIRWALMAQAPGLPVLWFLQALHGLTYGMGFLAGVQFIANWTSEDIAAEAQGFFVVLQQGMSVAAMAGFGLLMQHWGPGAHWGSAAFAALGAAAIWASWRLQEP</sequence>
<dbReference type="InterPro" id="IPR036259">
    <property type="entry name" value="MFS_trans_sf"/>
</dbReference>
<feature type="transmembrane region" description="Helical" evidence="9">
    <location>
        <begin position="52"/>
        <end position="71"/>
    </location>
</feature>
<evidence type="ECO:0000313" key="11">
    <source>
        <dbReference type="EMBL" id="TNC52470.1"/>
    </source>
</evidence>
<dbReference type="PANTHER" id="PTHR23522">
    <property type="entry name" value="BLL5896 PROTEIN"/>
    <property type="match status" value="1"/>
</dbReference>
<evidence type="ECO:0000256" key="3">
    <source>
        <dbReference type="ARBA" id="ARBA00022475"/>
    </source>
</evidence>
<dbReference type="SUPFAM" id="SSF103473">
    <property type="entry name" value="MFS general substrate transporter"/>
    <property type="match status" value="1"/>
</dbReference>
<feature type="transmembrane region" description="Helical" evidence="9">
    <location>
        <begin position="310"/>
        <end position="328"/>
    </location>
</feature>
<evidence type="ECO:0000256" key="7">
    <source>
        <dbReference type="ARBA" id="ARBA00023136"/>
    </source>
</evidence>
<feature type="transmembrane region" description="Helical" evidence="9">
    <location>
        <begin position="138"/>
        <end position="160"/>
    </location>
</feature>
<evidence type="ECO:0000256" key="4">
    <source>
        <dbReference type="ARBA" id="ARBA00022519"/>
    </source>
</evidence>
<comment type="caution">
    <text evidence="11">The sequence shown here is derived from an EMBL/GenBank/DDBJ whole genome shotgun (WGS) entry which is preliminary data.</text>
</comment>
<organism evidence="11 12">
    <name type="scientific">Rubellimicrobium rubrum</name>
    <dbReference type="NCBI Taxonomy" id="2585369"/>
    <lineage>
        <taxon>Bacteria</taxon>
        <taxon>Pseudomonadati</taxon>
        <taxon>Pseudomonadota</taxon>
        <taxon>Alphaproteobacteria</taxon>
        <taxon>Rhodobacterales</taxon>
        <taxon>Roseobacteraceae</taxon>
        <taxon>Rubellimicrobium</taxon>
    </lineage>
</organism>
<feature type="domain" description="Major facilitator superfamily associated" evidence="10">
    <location>
        <begin position="59"/>
        <end position="383"/>
    </location>
</feature>
<evidence type="ECO:0000256" key="2">
    <source>
        <dbReference type="ARBA" id="ARBA00022448"/>
    </source>
</evidence>
<evidence type="ECO:0000256" key="5">
    <source>
        <dbReference type="ARBA" id="ARBA00022692"/>
    </source>
</evidence>
<dbReference type="OrthoDB" id="9150135at2"/>
<evidence type="ECO:0000256" key="8">
    <source>
        <dbReference type="SAM" id="MobiDB-lite"/>
    </source>
</evidence>
<feature type="transmembrane region" description="Helical" evidence="9">
    <location>
        <begin position="240"/>
        <end position="262"/>
    </location>
</feature>
<feature type="region of interest" description="Disordered" evidence="8">
    <location>
        <begin position="1"/>
        <end position="28"/>
    </location>
</feature>
<feature type="transmembrane region" description="Helical" evidence="9">
    <location>
        <begin position="334"/>
        <end position="359"/>
    </location>
</feature>
<accession>A0A5C4N1E0</accession>
<gene>
    <name evidence="11" type="ORF">FHG66_02730</name>
</gene>
<dbReference type="EMBL" id="VDFU01000002">
    <property type="protein sequence ID" value="TNC52470.1"/>
    <property type="molecule type" value="Genomic_DNA"/>
</dbReference>
<keyword evidence="2" id="KW-0813">Transport</keyword>
<feature type="transmembrane region" description="Helical" evidence="9">
    <location>
        <begin position="172"/>
        <end position="193"/>
    </location>
</feature>
<proteinExistence type="predicted"/>
<protein>
    <submittedName>
        <fullName evidence="11">MFS transporter</fullName>
    </submittedName>
</protein>
<dbReference type="InterPro" id="IPR026032">
    <property type="entry name" value="HcaT-like"/>
</dbReference>
<dbReference type="GO" id="GO:0030395">
    <property type="term" value="F:lactose binding"/>
    <property type="evidence" value="ECO:0007669"/>
    <property type="project" value="TreeGrafter"/>
</dbReference>
<keyword evidence="5 9" id="KW-0812">Transmembrane</keyword>
<feature type="transmembrane region" description="Helical" evidence="9">
    <location>
        <begin position="274"/>
        <end position="298"/>
    </location>
</feature>
<feature type="transmembrane region" description="Helical" evidence="9">
    <location>
        <begin position="199"/>
        <end position="219"/>
    </location>
</feature>
<dbReference type="GO" id="GO:0015528">
    <property type="term" value="F:lactose:proton symporter activity"/>
    <property type="evidence" value="ECO:0007669"/>
    <property type="project" value="TreeGrafter"/>
</dbReference>
<feature type="transmembrane region" description="Helical" evidence="9">
    <location>
        <begin position="83"/>
        <end position="102"/>
    </location>
</feature>
<dbReference type="AlphaFoldDB" id="A0A5C4N1E0"/>
<dbReference type="Pfam" id="PF12832">
    <property type="entry name" value="MFS_1_like"/>
    <property type="match status" value="1"/>
</dbReference>
<comment type="subcellular location">
    <subcellularLocation>
        <location evidence="1">Cell inner membrane</location>
        <topology evidence="1">Multi-pass membrane protein</topology>
    </subcellularLocation>
</comment>
<name>A0A5C4N1E0_9RHOB</name>
<keyword evidence="7 9" id="KW-0472">Membrane</keyword>
<keyword evidence="6 9" id="KW-1133">Transmembrane helix</keyword>
<feature type="transmembrane region" description="Helical" evidence="9">
    <location>
        <begin position="114"/>
        <end position="132"/>
    </location>
</feature>
<reference evidence="11 12" key="1">
    <citation type="submission" date="2019-06" db="EMBL/GenBank/DDBJ databases">
        <title>YIM 131921 draft genome.</title>
        <authorList>
            <person name="Jiang L."/>
        </authorList>
    </citation>
    <scope>NUCLEOTIDE SEQUENCE [LARGE SCALE GENOMIC DNA]</scope>
    <source>
        <strain evidence="11 12">YIM 131921</strain>
    </source>
</reference>
<evidence type="ECO:0000256" key="9">
    <source>
        <dbReference type="SAM" id="Phobius"/>
    </source>
</evidence>
<dbReference type="PANTHER" id="PTHR23522:SF10">
    <property type="entry name" value="3-PHENYLPROPIONIC ACID TRANSPORTER-RELATED"/>
    <property type="match status" value="1"/>
</dbReference>
<keyword evidence="3" id="KW-1003">Cell membrane</keyword>
<dbReference type="PIRSF" id="PIRSF004925">
    <property type="entry name" value="HcaT"/>
    <property type="match status" value="1"/>
</dbReference>
<evidence type="ECO:0000259" key="10">
    <source>
        <dbReference type="Pfam" id="PF12832"/>
    </source>
</evidence>
<evidence type="ECO:0000256" key="6">
    <source>
        <dbReference type="ARBA" id="ARBA00022989"/>
    </source>
</evidence>
<dbReference type="Proteomes" id="UP000305887">
    <property type="component" value="Unassembled WGS sequence"/>
</dbReference>
<evidence type="ECO:0000256" key="1">
    <source>
        <dbReference type="ARBA" id="ARBA00004429"/>
    </source>
</evidence>
<keyword evidence="4" id="KW-0997">Cell inner membrane</keyword>
<feature type="transmembrane region" description="Helical" evidence="9">
    <location>
        <begin position="397"/>
        <end position="417"/>
    </location>
</feature>
<dbReference type="InterPro" id="IPR024989">
    <property type="entry name" value="MFS_assoc_dom"/>
</dbReference>
<dbReference type="GO" id="GO:0005886">
    <property type="term" value="C:plasma membrane"/>
    <property type="evidence" value="ECO:0007669"/>
    <property type="project" value="UniProtKB-SubCell"/>
</dbReference>
<evidence type="ECO:0000313" key="12">
    <source>
        <dbReference type="Proteomes" id="UP000305887"/>
    </source>
</evidence>
<keyword evidence="12" id="KW-1185">Reference proteome</keyword>